<gene>
    <name evidence="2" type="ORF">BDV96DRAFT_567790</name>
</gene>
<dbReference type="Proteomes" id="UP000799770">
    <property type="component" value="Unassembled WGS sequence"/>
</dbReference>
<evidence type="ECO:0000313" key="3">
    <source>
        <dbReference type="Proteomes" id="UP000799770"/>
    </source>
</evidence>
<dbReference type="AlphaFoldDB" id="A0A6A5ZJ17"/>
<feature type="compositionally biased region" description="Low complexity" evidence="1">
    <location>
        <begin position="105"/>
        <end position="127"/>
    </location>
</feature>
<protein>
    <submittedName>
        <fullName evidence="2">Uncharacterized protein</fullName>
    </submittedName>
</protein>
<evidence type="ECO:0000313" key="2">
    <source>
        <dbReference type="EMBL" id="KAF2119542.1"/>
    </source>
</evidence>
<organism evidence="2 3">
    <name type="scientific">Lophiotrema nucula</name>
    <dbReference type="NCBI Taxonomy" id="690887"/>
    <lineage>
        <taxon>Eukaryota</taxon>
        <taxon>Fungi</taxon>
        <taxon>Dikarya</taxon>
        <taxon>Ascomycota</taxon>
        <taxon>Pezizomycotina</taxon>
        <taxon>Dothideomycetes</taxon>
        <taxon>Pleosporomycetidae</taxon>
        <taxon>Pleosporales</taxon>
        <taxon>Lophiotremataceae</taxon>
        <taxon>Lophiotrema</taxon>
    </lineage>
</organism>
<name>A0A6A5ZJ17_9PLEO</name>
<evidence type="ECO:0000256" key="1">
    <source>
        <dbReference type="SAM" id="MobiDB-lite"/>
    </source>
</evidence>
<keyword evidence="3" id="KW-1185">Reference proteome</keyword>
<dbReference type="OrthoDB" id="10599769at2759"/>
<reference evidence="2" key="1">
    <citation type="journal article" date="2020" name="Stud. Mycol.">
        <title>101 Dothideomycetes genomes: a test case for predicting lifestyles and emergence of pathogens.</title>
        <authorList>
            <person name="Haridas S."/>
            <person name="Albert R."/>
            <person name="Binder M."/>
            <person name="Bloem J."/>
            <person name="Labutti K."/>
            <person name="Salamov A."/>
            <person name="Andreopoulos B."/>
            <person name="Baker S."/>
            <person name="Barry K."/>
            <person name="Bills G."/>
            <person name="Bluhm B."/>
            <person name="Cannon C."/>
            <person name="Castanera R."/>
            <person name="Culley D."/>
            <person name="Daum C."/>
            <person name="Ezra D."/>
            <person name="Gonzalez J."/>
            <person name="Henrissat B."/>
            <person name="Kuo A."/>
            <person name="Liang C."/>
            <person name="Lipzen A."/>
            <person name="Lutzoni F."/>
            <person name="Magnuson J."/>
            <person name="Mondo S."/>
            <person name="Nolan M."/>
            <person name="Ohm R."/>
            <person name="Pangilinan J."/>
            <person name="Park H.-J."/>
            <person name="Ramirez L."/>
            <person name="Alfaro M."/>
            <person name="Sun H."/>
            <person name="Tritt A."/>
            <person name="Yoshinaga Y."/>
            <person name="Zwiers L.-H."/>
            <person name="Turgeon B."/>
            <person name="Goodwin S."/>
            <person name="Spatafora J."/>
            <person name="Crous P."/>
            <person name="Grigoriev I."/>
        </authorList>
    </citation>
    <scope>NUCLEOTIDE SEQUENCE</scope>
    <source>
        <strain evidence="2">CBS 627.86</strain>
    </source>
</reference>
<feature type="region of interest" description="Disordered" evidence="1">
    <location>
        <begin position="105"/>
        <end position="130"/>
    </location>
</feature>
<dbReference type="EMBL" id="ML977315">
    <property type="protein sequence ID" value="KAF2119542.1"/>
    <property type="molecule type" value="Genomic_DNA"/>
</dbReference>
<accession>A0A6A5ZJ17</accession>
<proteinExistence type="predicted"/>
<sequence>MKVTILAAGGALAFASTIYGRLQLVNGIIGTPSTLVTKPTVTPPSTQATVPTETARPKDLAIMSLLASAFGKNPKSTAVPTPIVLRDALNVESTEAMSTLPFTTTTPAEAASSSSSLPPTSAASESSDPQVANAQALQVLRSQRPVFSNSEVAAAKLRGFCGKSDRTTTLCKDIKTQVATCVDAHNNCTENALRTTLAKVVKHDLCKSTKMLSPEYAICARFFEEALRCNNKKRRGRCAIGHIKYLLRQLRDFIGLKAANATVSGANITTTGAAEKKLKRKMFGLF</sequence>